<keyword evidence="7" id="KW-1185">Reference proteome</keyword>
<feature type="domain" description="SCP" evidence="5">
    <location>
        <begin position="205"/>
        <end position="322"/>
    </location>
</feature>
<keyword evidence="1" id="KW-0175">Coiled coil</keyword>
<keyword evidence="3" id="KW-1133">Transmembrane helix</keyword>
<evidence type="ECO:0000256" key="3">
    <source>
        <dbReference type="SAM" id="Phobius"/>
    </source>
</evidence>
<evidence type="ECO:0000256" key="1">
    <source>
        <dbReference type="SAM" id="Coils"/>
    </source>
</evidence>
<feature type="transmembrane region" description="Helical" evidence="3">
    <location>
        <begin position="636"/>
        <end position="660"/>
    </location>
</feature>
<reference evidence="6" key="1">
    <citation type="submission" date="2020-11" db="EMBL/GenBank/DDBJ databases">
        <title>Sequencing the genomes of 1000 actinobacteria strains.</title>
        <authorList>
            <person name="Klenk H.-P."/>
        </authorList>
    </citation>
    <scope>NUCLEOTIDE SEQUENCE</scope>
    <source>
        <strain evidence="6">DSM 45632</strain>
    </source>
</reference>
<feature type="compositionally biased region" description="Low complexity" evidence="2">
    <location>
        <begin position="544"/>
        <end position="568"/>
    </location>
</feature>
<comment type="caution">
    <text evidence="6">The sequence shown here is derived from an EMBL/GenBank/DDBJ whole genome shotgun (WGS) entry which is preliminary data.</text>
</comment>
<dbReference type="EMBL" id="JADOUE010000001">
    <property type="protein sequence ID" value="MBG6122504.1"/>
    <property type="molecule type" value="Genomic_DNA"/>
</dbReference>
<feature type="coiled-coil region" evidence="1">
    <location>
        <begin position="134"/>
        <end position="161"/>
    </location>
</feature>
<feature type="chain" id="PRO_5037992188" evidence="4">
    <location>
        <begin position="33"/>
        <end position="671"/>
    </location>
</feature>
<feature type="compositionally biased region" description="Low complexity" evidence="2">
    <location>
        <begin position="600"/>
        <end position="618"/>
    </location>
</feature>
<dbReference type="AlphaFoldDB" id="A0A931GXU7"/>
<dbReference type="RefSeq" id="WP_196824886.1">
    <property type="nucleotide sequence ID" value="NZ_CP046980.1"/>
</dbReference>
<evidence type="ECO:0000313" key="6">
    <source>
        <dbReference type="EMBL" id="MBG6122504.1"/>
    </source>
</evidence>
<keyword evidence="4" id="KW-0732">Signal</keyword>
<feature type="compositionally biased region" description="Basic and acidic residues" evidence="2">
    <location>
        <begin position="65"/>
        <end position="95"/>
    </location>
</feature>
<dbReference type="Pfam" id="PF00188">
    <property type="entry name" value="CAP"/>
    <property type="match status" value="1"/>
</dbReference>
<organism evidence="6 7">
    <name type="scientific">Corynebacterium aquatimens</name>
    <dbReference type="NCBI Taxonomy" id="1190508"/>
    <lineage>
        <taxon>Bacteria</taxon>
        <taxon>Bacillati</taxon>
        <taxon>Actinomycetota</taxon>
        <taxon>Actinomycetes</taxon>
        <taxon>Mycobacteriales</taxon>
        <taxon>Corynebacteriaceae</taxon>
        <taxon>Corynebacterium</taxon>
    </lineage>
</organism>
<evidence type="ECO:0000313" key="7">
    <source>
        <dbReference type="Proteomes" id="UP000658613"/>
    </source>
</evidence>
<dbReference type="InterPro" id="IPR014044">
    <property type="entry name" value="CAP_dom"/>
</dbReference>
<dbReference type="InterPro" id="IPR035940">
    <property type="entry name" value="CAP_sf"/>
</dbReference>
<dbReference type="Proteomes" id="UP000658613">
    <property type="component" value="Unassembled WGS sequence"/>
</dbReference>
<keyword evidence="3" id="KW-0472">Membrane</keyword>
<gene>
    <name evidence="6" type="ORF">IW254_001473</name>
</gene>
<name>A0A931GXU7_9CORY</name>
<evidence type="ECO:0000259" key="5">
    <source>
        <dbReference type="Pfam" id="PF00188"/>
    </source>
</evidence>
<evidence type="ECO:0000256" key="2">
    <source>
        <dbReference type="SAM" id="MobiDB-lite"/>
    </source>
</evidence>
<dbReference type="SUPFAM" id="SSF55797">
    <property type="entry name" value="PR-1-like"/>
    <property type="match status" value="1"/>
</dbReference>
<feature type="coiled-coil region" evidence="1">
    <location>
        <begin position="454"/>
        <end position="511"/>
    </location>
</feature>
<sequence length="671" mass="72355">MTFLRRASAATALAVALGGAAVSVPSVSPVFAATTQDSPDDSTVGLPGSGPAGEPTQTPTLTLAEWEKERGPAAEKLVDAKKTAEETQRELDKRKEDLDTAVKNYVNPATEAAKIQTEVDRAVTSLTPEQQEEVKKLTAAVKEAQAAADDARKKRDELAGSVVTLDAARAARESELKTLIDERDNPSTEPFTQDEMRWLSAQATLEMTNAYREKHGLHPLRTHPAYYPKAYNYTEYISKEYAREPHKTPHSTNEQIPKAGENLALRMQATGGDDKTYWANVARSGFNGWKNSPVHNFNLVEETFDAFALEYVRDDRSYYWGTQTFHRDQVAAMSGTFPADGSTKEALKEPKKFYVPRGAMEVLGISNQPPNAIGKVQQGDKPVEEGVVDYSAIIGGKKTMDARSLTVVRGGDPRIDWHKAQSKAAQDARNARIAALEQEIQATNDAIDALPQALEDADAVIANAEQNVADAKKNRDEARLVNVSPELKAKLQAARANESKYRAELDAASAAYAEAARAHAAATVEKNEAQRAYDEIVARKPKTETTATSATATSSTATSTTVPTSVAEPTKDGESSTSETTTTKKSPLDGLSSSKGDKNTPAPQTVTTTVTATPSPSDTPKKENSSRTEDGKLQPIAIAGIVIGVTFIVSTLVTFGLPALRPILERFGIRV</sequence>
<accession>A0A931GXU7</accession>
<evidence type="ECO:0000256" key="4">
    <source>
        <dbReference type="SAM" id="SignalP"/>
    </source>
</evidence>
<proteinExistence type="predicted"/>
<feature type="region of interest" description="Disordered" evidence="2">
    <location>
        <begin position="32"/>
        <end position="95"/>
    </location>
</feature>
<protein>
    <submittedName>
        <fullName evidence="6">Uncharacterized protein YkwD</fullName>
    </submittedName>
</protein>
<dbReference type="CDD" id="cd05379">
    <property type="entry name" value="CAP_bacterial"/>
    <property type="match status" value="1"/>
</dbReference>
<keyword evidence="3" id="KW-0812">Transmembrane</keyword>
<feature type="signal peptide" evidence="4">
    <location>
        <begin position="1"/>
        <end position="32"/>
    </location>
</feature>
<dbReference type="Gene3D" id="3.40.33.10">
    <property type="entry name" value="CAP"/>
    <property type="match status" value="1"/>
</dbReference>
<feature type="compositionally biased region" description="Low complexity" evidence="2">
    <location>
        <begin position="575"/>
        <end position="585"/>
    </location>
</feature>
<feature type="compositionally biased region" description="Basic and acidic residues" evidence="2">
    <location>
        <begin position="619"/>
        <end position="630"/>
    </location>
</feature>
<feature type="region of interest" description="Disordered" evidence="2">
    <location>
        <begin position="537"/>
        <end position="630"/>
    </location>
</feature>